<dbReference type="Proteomes" id="UP001596915">
    <property type="component" value="Unassembled WGS sequence"/>
</dbReference>
<evidence type="ECO:0000313" key="3">
    <source>
        <dbReference type="Proteomes" id="UP001596915"/>
    </source>
</evidence>
<accession>A0ABW2X537</accession>
<gene>
    <name evidence="2" type="ORF">ACFQ2K_44770</name>
</gene>
<sequence>MSENGAPPRGSGTEVPGGDSQLPTALHVAGLTLSRTESPPPLACWTGYFAESAGADRIAISLVIEPAAPPDESTLQLAHDVVSRFGVFVDQALEYCRTRLRERHFELTTDELNWLDLPDLPIAAPEATVWADRTWAIRFTESRLRLADPHGILVTFNGTQPVDLQGLTDEY</sequence>
<comment type="caution">
    <text evidence="2">The sequence shown here is derived from an EMBL/GenBank/DDBJ whole genome shotgun (WGS) entry which is preliminary data.</text>
</comment>
<protein>
    <submittedName>
        <fullName evidence="2">Uncharacterized protein</fullName>
    </submittedName>
</protein>
<name>A0ABW2X537_9ACTN</name>
<reference evidence="3" key="1">
    <citation type="journal article" date="2019" name="Int. J. Syst. Evol. Microbiol.">
        <title>The Global Catalogue of Microorganisms (GCM) 10K type strain sequencing project: providing services to taxonomists for standard genome sequencing and annotation.</title>
        <authorList>
            <consortium name="The Broad Institute Genomics Platform"/>
            <consortium name="The Broad Institute Genome Sequencing Center for Infectious Disease"/>
            <person name="Wu L."/>
            <person name="Ma J."/>
        </authorList>
    </citation>
    <scope>NUCLEOTIDE SEQUENCE [LARGE SCALE GENOMIC DNA]</scope>
    <source>
        <strain evidence="3">JCM 12607</strain>
    </source>
</reference>
<organism evidence="2 3">
    <name type="scientific">Streptomyces sanglieri</name>
    <dbReference type="NCBI Taxonomy" id="193460"/>
    <lineage>
        <taxon>Bacteria</taxon>
        <taxon>Bacillati</taxon>
        <taxon>Actinomycetota</taxon>
        <taxon>Actinomycetes</taxon>
        <taxon>Kitasatosporales</taxon>
        <taxon>Streptomycetaceae</taxon>
        <taxon>Streptomyces</taxon>
    </lineage>
</organism>
<dbReference type="EMBL" id="JBHTGL010000008">
    <property type="protein sequence ID" value="MFD0628687.1"/>
    <property type="molecule type" value="Genomic_DNA"/>
</dbReference>
<evidence type="ECO:0000313" key="2">
    <source>
        <dbReference type="EMBL" id="MFD0628687.1"/>
    </source>
</evidence>
<keyword evidence="3" id="KW-1185">Reference proteome</keyword>
<evidence type="ECO:0000256" key="1">
    <source>
        <dbReference type="SAM" id="MobiDB-lite"/>
    </source>
</evidence>
<proteinExistence type="predicted"/>
<feature type="region of interest" description="Disordered" evidence="1">
    <location>
        <begin position="1"/>
        <end position="22"/>
    </location>
</feature>